<dbReference type="EMBL" id="HBUF01338912">
    <property type="protein sequence ID" value="CAG6699155.1"/>
    <property type="molecule type" value="Transcribed_RNA"/>
</dbReference>
<sequence length="111" mass="12313">MSLSSFSTFSRYSRAICCFRSEPSVFCSMEEITRHEDRRAPTTFLYATDSRFRSSLDSSTPVSVTAFIAAAMSSYRSACSASLARCTSSSFSPDADIVRNGVLERDWSTKN</sequence>
<dbReference type="EMBL" id="HBUF01338913">
    <property type="protein sequence ID" value="CAG6699161.1"/>
    <property type="molecule type" value="Transcribed_RNA"/>
</dbReference>
<proteinExistence type="predicted"/>
<evidence type="ECO:0000313" key="1">
    <source>
        <dbReference type="EMBL" id="CAG6699161.1"/>
    </source>
</evidence>
<dbReference type="AlphaFoldDB" id="A0A8D8U8B0"/>
<accession>A0A8D8U8B0</accession>
<protein>
    <submittedName>
        <fullName evidence="1">Uncharacterized protein</fullName>
    </submittedName>
</protein>
<reference evidence="1" key="1">
    <citation type="submission" date="2021-05" db="EMBL/GenBank/DDBJ databases">
        <authorList>
            <person name="Alioto T."/>
            <person name="Alioto T."/>
            <person name="Gomez Garrido J."/>
        </authorList>
    </citation>
    <scope>NUCLEOTIDE SEQUENCE</scope>
</reference>
<organism evidence="1">
    <name type="scientific">Cacopsylla melanoneura</name>
    <dbReference type="NCBI Taxonomy" id="428564"/>
    <lineage>
        <taxon>Eukaryota</taxon>
        <taxon>Metazoa</taxon>
        <taxon>Ecdysozoa</taxon>
        <taxon>Arthropoda</taxon>
        <taxon>Hexapoda</taxon>
        <taxon>Insecta</taxon>
        <taxon>Pterygota</taxon>
        <taxon>Neoptera</taxon>
        <taxon>Paraneoptera</taxon>
        <taxon>Hemiptera</taxon>
        <taxon>Sternorrhyncha</taxon>
        <taxon>Psylloidea</taxon>
        <taxon>Psyllidae</taxon>
        <taxon>Psyllinae</taxon>
        <taxon>Cacopsylla</taxon>
    </lineage>
</organism>
<name>A0A8D8U8B0_9HEMI</name>